<evidence type="ECO:0000256" key="7">
    <source>
        <dbReference type="ARBA" id="ARBA00022692"/>
    </source>
</evidence>
<dbReference type="Proteomes" id="UP000186176">
    <property type="component" value="Unassembled WGS sequence"/>
</dbReference>
<dbReference type="Gene3D" id="3.40.50.2000">
    <property type="entry name" value="Glycogen Phosphorylase B"/>
    <property type="match status" value="1"/>
</dbReference>
<evidence type="ECO:0000256" key="4">
    <source>
        <dbReference type="ARBA" id="ARBA00022018"/>
    </source>
</evidence>
<dbReference type="InterPro" id="IPR038013">
    <property type="entry name" value="ALG11"/>
</dbReference>
<comment type="subcellular location">
    <subcellularLocation>
        <location evidence="1">Endoplasmic reticulum membrane</location>
        <topology evidence="1">Single-pass membrane protein</topology>
    </subcellularLocation>
</comment>
<dbReference type="EMBL" id="LRBP01000025">
    <property type="protein sequence ID" value="OII72127.1"/>
    <property type="molecule type" value="Genomic_DNA"/>
</dbReference>
<evidence type="ECO:0000313" key="15">
    <source>
        <dbReference type="Proteomes" id="UP000186176"/>
    </source>
</evidence>
<dbReference type="GO" id="GO:0005789">
    <property type="term" value="C:endoplasmic reticulum membrane"/>
    <property type="evidence" value="ECO:0007669"/>
    <property type="project" value="UniProtKB-SubCell"/>
</dbReference>
<keyword evidence="6 14" id="KW-0808">Transferase</keyword>
<evidence type="ECO:0000256" key="5">
    <source>
        <dbReference type="ARBA" id="ARBA00022676"/>
    </source>
</evidence>
<dbReference type="GO" id="GO:0006487">
    <property type="term" value="P:protein N-linked glycosylation"/>
    <property type="evidence" value="ECO:0007669"/>
    <property type="project" value="TreeGrafter"/>
</dbReference>
<dbReference type="GO" id="GO:0004377">
    <property type="term" value="F:GDP-Man:Man(3)GlcNAc(2)-PP-Dol alpha-1,2-mannosyltransferase activity"/>
    <property type="evidence" value="ECO:0007669"/>
    <property type="project" value="UniProtKB-EC"/>
</dbReference>
<feature type="domain" description="ALG11 mannosyltransferase N-terminal" evidence="13">
    <location>
        <begin position="15"/>
        <end position="209"/>
    </location>
</feature>
<dbReference type="PANTHER" id="PTHR45919:SF1">
    <property type="entry name" value="GDP-MAN:MAN(3)GLCNAC(2)-PP-DOL ALPHA-1,2-MANNOSYLTRANSFERASE"/>
    <property type="match status" value="1"/>
</dbReference>
<keyword evidence="8" id="KW-0256">Endoplasmic reticulum</keyword>
<accession>A0A1J4MDR3</accession>
<reference evidence="14 15" key="1">
    <citation type="submission" date="2016-10" db="EMBL/GenBank/DDBJ databases">
        <title>Reductive evolution of mitochondrial metabolism and differential evolution of invasion-related proteins in Cryptosporidium.</title>
        <authorList>
            <person name="Liu S."/>
            <person name="Roellig D.M."/>
            <person name="Guo Y."/>
            <person name="Li N."/>
            <person name="Frace M.A."/>
            <person name="Tang K."/>
            <person name="Zhang L."/>
            <person name="Feng Y."/>
            <person name="Xiao L."/>
        </authorList>
    </citation>
    <scope>NUCLEOTIDE SEQUENCE [LARGE SCALE GENOMIC DNA]</scope>
    <source>
        <strain evidence="14">39726</strain>
    </source>
</reference>
<keyword evidence="9" id="KW-1133">Transmembrane helix</keyword>
<evidence type="ECO:0000313" key="14">
    <source>
        <dbReference type="EMBL" id="OII72127.1"/>
    </source>
</evidence>
<dbReference type="OrthoDB" id="2276068at2759"/>
<keyword evidence="10" id="KW-0472">Membrane</keyword>
<evidence type="ECO:0000259" key="12">
    <source>
        <dbReference type="Pfam" id="PF00534"/>
    </source>
</evidence>
<keyword evidence="5" id="KW-0328">Glycosyltransferase</keyword>
<dbReference type="EC" id="2.4.1.131" evidence="3"/>
<dbReference type="InterPro" id="IPR031814">
    <property type="entry name" value="ALG11_N"/>
</dbReference>
<evidence type="ECO:0000256" key="8">
    <source>
        <dbReference type="ARBA" id="ARBA00022824"/>
    </source>
</evidence>
<evidence type="ECO:0000256" key="9">
    <source>
        <dbReference type="ARBA" id="ARBA00022989"/>
    </source>
</evidence>
<evidence type="ECO:0000259" key="13">
    <source>
        <dbReference type="Pfam" id="PF15924"/>
    </source>
</evidence>
<evidence type="ECO:0000256" key="3">
    <source>
        <dbReference type="ARBA" id="ARBA00012645"/>
    </source>
</evidence>
<dbReference type="Pfam" id="PF15924">
    <property type="entry name" value="ALG11_N"/>
    <property type="match status" value="1"/>
</dbReference>
<organism evidence="14 15">
    <name type="scientific">Cryptosporidium ubiquitum</name>
    <dbReference type="NCBI Taxonomy" id="857276"/>
    <lineage>
        <taxon>Eukaryota</taxon>
        <taxon>Sar</taxon>
        <taxon>Alveolata</taxon>
        <taxon>Apicomplexa</taxon>
        <taxon>Conoidasida</taxon>
        <taxon>Coccidia</taxon>
        <taxon>Eucoccidiorida</taxon>
        <taxon>Eimeriorina</taxon>
        <taxon>Cryptosporidiidae</taxon>
        <taxon>Cryptosporidium</taxon>
    </lineage>
</organism>
<comment type="catalytic activity">
    <reaction evidence="11">
        <text>an alpha-D-Man-(1-&gt;3)-[alpha-D-Man-(1-&gt;6)]-beta-D-Man-(1-&gt;4)-beta-D-GlcNAc-(1-&gt;4)-alpha-D-GlcNAc-diphospho-di-trans,poly-cis-dolichol + 2 GDP-alpha-D-mannose = an alpha-D-Man-(1-&gt;2)-alpha-D-Man-(1-&gt;2)-alpha-D-Man-(1-&gt;3)-[alpha-D-Man-(1-&gt;6)]-beta-D-Man-(1-&gt;4)-beta-D-GlcNAc-(1-&gt;4)-alpha-D-GlcNAc-diphospho-di-trans,poly-cis-dolichol + 2 GDP + 2 H(+)</text>
        <dbReference type="Rhea" id="RHEA:29523"/>
        <dbReference type="Rhea" id="RHEA-COMP:19515"/>
        <dbReference type="Rhea" id="RHEA-COMP:19516"/>
        <dbReference type="ChEBI" id="CHEBI:15378"/>
        <dbReference type="ChEBI" id="CHEBI:57527"/>
        <dbReference type="ChEBI" id="CHEBI:58189"/>
        <dbReference type="ChEBI" id="CHEBI:132511"/>
        <dbReference type="ChEBI" id="CHEBI:132515"/>
        <dbReference type="EC" id="2.4.1.131"/>
    </reaction>
    <physiologicalReaction direction="left-to-right" evidence="11">
        <dbReference type="Rhea" id="RHEA:29524"/>
    </physiologicalReaction>
</comment>
<evidence type="ECO:0000256" key="10">
    <source>
        <dbReference type="ARBA" id="ARBA00023136"/>
    </source>
</evidence>
<dbReference type="RefSeq" id="XP_028873699.1">
    <property type="nucleotide sequence ID" value="XM_029018472.1"/>
</dbReference>
<dbReference type="PANTHER" id="PTHR45919">
    <property type="entry name" value="GDP-MAN:MAN(3)GLCNAC(2)-PP-DOL ALPHA-1,2-MANNOSYLTRANSFERASE"/>
    <property type="match status" value="1"/>
</dbReference>
<protein>
    <recommendedName>
        <fullName evidence="4">GDP-Man:Man(3)GlcNAc(2)-PP-Dol alpha-1,2-mannosyltransferase</fullName>
        <ecNumber evidence="3">2.4.1.131</ecNumber>
    </recommendedName>
</protein>
<dbReference type="AlphaFoldDB" id="A0A1J4MDR3"/>
<comment type="caution">
    <text evidence="14">The sequence shown here is derived from an EMBL/GenBank/DDBJ whole genome shotgun (WGS) entry which is preliminary data.</text>
</comment>
<keyword evidence="7" id="KW-0812">Transmembrane</keyword>
<dbReference type="Pfam" id="PF00534">
    <property type="entry name" value="Glycos_transf_1"/>
    <property type="match status" value="1"/>
</dbReference>
<evidence type="ECO:0000256" key="1">
    <source>
        <dbReference type="ARBA" id="ARBA00004389"/>
    </source>
</evidence>
<dbReference type="SUPFAM" id="SSF53756">
    <property type="entry name" value="UDP-Glycosyltransferase/glycogen phosphorylase"/>
    <property type="match status" value="1"/>
</dbReference>
<sequence length="448" mass="51977">MFFDFVKTWKEERKNTIGFFHPQCCNFGGGEKVLWSIIYEVLNDNLKNKVVIYSSCGLNKVEIVKKVEEIFMIPLNSPEFIDRITIAELKLGFLLKLDFLKLWSVNIAAVIVSLEGLLFSWPFPKVFVETAGFPFSLISARILPTTKHISTYIHYPQVRKEIIENEKRKNILRYFYLKLFSFVYKFSIGLANKIVVNSNWTFGMLSELWGRNSVEMSVCYPPINMNYYSLNKPVDPKLRRNIIVSLSQFRAEKNHFVQIKIFSGILKRIREIKDMAGKEEKVKFEKIYKELKFKMCGTSQDTNPKYIEYLKSLRQMAIDEKLEDKLELIINSSSSELQNIMNTSRFAIHTMEDEHFGICVAEFVCSGLLTFAHKSGGPEKDILAKFKGSEVGFLESNVQEFVEDLTNAILHYEDPNIQNILNNAHESVLERYQDNNSFGKTCWKALNI</sequence>
<name>A0A1J4MDR3_9CRYT</name>
<evidence type="ECO:0000256" key="2">
    <source>
        <dbReference type="ARBA" id="ARBA00004922"/>
    </source>
</evidence>
<feature type="domain" description="Glycosyl transferase family 1" evidence="12">
    <location>
        <begin position="237"/>
        <end position="412"/>
    </location>
</feature>
<gene>
    <name evidence="14" type="ORF">cubi_01460</name>
</gene>
<evidence type="ECO:0000256" key="11">
    <source>
        <dbReference type="ARBA" id="ARBA00045065"/>
    </source>
</evidence>
<dbReference type="VEuPathDB" id="CryptoDB:cubi_01460"/>
<dbReference type="GeneID" id="39978251"/>
<dbReference type="InterPro" id="IPR001296">
    <property type="entry name" value="Glyco_trans_1"/>
</dbReference>
<proteinExistence type="predicted"/>
<comment type="pathway">
    <text evidence="2">Protein modification; protein glycosylation.</text>
</comment>
<evidence type="ECO:0000256" key="6">
    <source>
        <dbReference type="ARBA" id="ARBA00022679"/>
    </source>
</evidence>
<keyword evidence="15" id="KW-1185">Reference proteome</keyword>